<comment type="caution">
    <text evidence="1">The sequence shown here is derived from an EMBL/GenBank/DDBJ whole genome shotgun (WGS) entry which is preliminary data.</text>
</comment>
<dbReference type="Proteomes" id="UP000799755">
    <property type="component" value="Unassembled WGS sequence"/>
</dbReference>
<accession>A0ACB6QV36</accession>
<organism evidence="1 2">
    <name type="scientific">Lindgomyces ingoldianus</name>
    <dbReference type="NCBI Taxonomy" id="673940"/>
    <lineage>
        <taxon>Eukaryota</taxon>
        <taxon>Fungi</taxon>
        <taxon>Dikarya</taxon>
        <taxon>Ascomycota</taxon>
        <taxon>Pezizomycotina</taxon>
        <taxon>Dothideomycetes</taxon>
        <taxon>Pleosporomycetidae</taxon>
        <taxon>Pleosporales</taxon>
        <taxon>Lindgomycetaceae</taxon>
        <taxon>Lindgomyces</taxon>
    </lineage>
</organism>
<gene>
    <name evidence="1" type="ORF">BDR25DRAFT_343291</name>
</gene>
<evidence type="ECO:0000313" key="2">
    <source>
        <dbReference type="Proteomes" id="UP000799755"/>
    </source>
</evidence>
<protein>
    <submittedName>
        <fullName evidence="1">Uncharacterized protein</fullName>
    </submittedName>
</protein>
<evidence type="ECO:0000313" key="1">
    <source>
        <dbReference type="EMBL" id="KAF2470061.1"/>
    </source>
</evidence>
<name>A0ACB6QV36_9PLEO</name>
<proteinExistence type="predicted"/>
<sequence>MFQQAPHYLDSSNTPFIQSMRERNTAARGIDQFLANYEQSSMLSASDSDSLDDLGFRLEESPFASTEPSSGASTSDLSSYVFGQNNGTTASSYYAPMPPPNSPHLCPSQLEQFNHLNPYLTSNAAAATLFGQPMSPVCSLTATPQPQCSRANQPFNRRSLSQGSTPLPHNPAFCLLQDPRRRAAAPQDEQHQVRQAPGQLRNHAANKREVRSNPPTSVPIDLHILAMEREEAFIGTPLGLSMSVPGTPMMGTTTPIQIAAYGRGSAQQQQPSFRHMSPEDQARESGRIIEIGAMGVLRSHSRQRETVSENWRDLSRVSGDRSDVVDLGGGLVNEKGARDQKVWILKLVDEVEHHLRQEGGYRISGLEGCDMIREALGKTLNQGGEGVRGGSEMDRVSIKDHKSPSSLITPSEVYTDYNDLYMAPSEDDMFKC</sequence>
<dbReference type="EMBL" id="MU003509">
    <property type="protein sequence ID" value="KAF2470061.1"/>
    <property type="molecule type" value="Genomic_DNA"/>
</dbReference>
<reference evidence="1" key="1">
    <citation type="journal article" date="2020" name="Stud. Mycol.">
        <title>101 Dothideomycetes genomes: a test case for predicting lifestyles and emergence of pathogens.</title>
        <authorList>
            <person name="Haridas S."/>
            <person name="Albert R."/>
            <person name="Binder M."/>
            <person name="Bloem J."/>
            <person name="Labutti K."/>
            <person name="Salamov A."/>
            <person name="Andreopoulos B."/>
            <person name="Baker S."/>
            <person name="Barry K."/>
            <person name="Bills G."/>
            <person name="Bluhm B."/>
            <person name="Cannon C."/>
            <person name="Castanera R."/>
            <person name="Culley D."/>
            <person name="Daum C."/>
            <person name="Ezra D."/>
            <person name="Gonzalez J."/>
            <person name="Henrissat B."/>
            <person name="Kuo A."/>
            <person name="Liang C."/>
            <person name="Lipzen A."/>
            <person name="Lutzoni F."/>
            <person name="Magnuson J."/>
            <person name="Mondo S."/>
            <person name="Nolan M."/>
            <person name="Ohm R."/>
            <person name="Pangilinan J."/>
            <person name="Park H.-J."/>
            <person name="Ramirez L."/>
            <person name="Alfaro M."/>
            <person name="Sun H."/>
            <person name="Tritt A."/>
            <person name="Yoshinaga Y."/>
            <person name="Zwiers L.-H."/>
            <person name="Turgeon B."/>
            <person name="Goodwin S."/>
            <person name="Spatafora J."/>
            <person name="Crous P."/>
            <person name="Grigoriev I."/>
        </authorList>
    </citation>
    <scope>NUCLEOTIDE SEQUENCE</scope>
    <source>
        <strain evidence="1">ATCC 200398</strain>
    </source>
</reference>
<keyword evidence="2" id="KW-1185">Reference proteome</keyword>